<organism evidence="12 13">
    <name type="scientific">Brachyspira suanatina</name>
    <dbReference type="NCBI Taxonomy" id="381802"/>
    <lineage>
        <taxon>Bacteria</taxon>
        <taxon>Pseudomonadati</taxon>
        <taxon>Spirochaetota</taxon>
        <taxon>Spirochaetia</taxon>
        <taxon>Brachyspirales</taxon>
        <taxon>Brachyspiraceae</taxon>
        <taxon>Brachyspira</taxon>
    </lineage>
</organism>
<evidence type="ECO:0000256" key="6">
    <source>
        <dbReference type="ARBA" id="ARBA00022989"/>
    </source>
</evidence>
<dbReference type="PANTHER" id="PTHR47019:SF1">
    <property type="entry name" value="LIPID II FLIPPASE MURJ"/>
    <property type="match status" value="1"/>
</dbReference>
<dbReference type="OrthoDB" id="9804143at2"/>
<evidence type="ECO:0000256" key="5">
    <source>
        <dbReference type="ARBA" id="ARBA00022984"/>
    </source>
</evidence>
<sequence>MSENKTVSKEKIAKSSLKMSLVTTVSRVFGLVRDQIQAALLGTTFIADAFAIGFILPNLLRRLFAEGNMVASFIPVFTELEKEKGIEESKKFFRAVFTLLGLILIVVVGIGIIISPLLVKILYKSAHNNIEALNLASDLSRIMFPYLLFISLAALMQGVLNIRGYYSISAASPILLNTVIISMALFFKFFLPNFFNNMAYVFAFAVLLGGFVQFAYQMPFVHKQGFSFKPYFHFKEPYVIKMIKLFAPGIFGASIYQINLLVSTAFAGAIGEGRVSAVTFATRIHEFVLGVFAVSVATVMLPTLSKLIADNKKDEAVENLGYSLRLVALVTIPATFGFVVLGREIVRMIFEYGAFSSKSTYLVSSALRYLSISLFFVASYRILVQSFYAMKDMKTPVYVAFFTFIINAVSNYLCVYVFKFDIIGISISSVVANIVSFCILYTLLIKRMAVKSIINRKIEVVKTLAASLFMAASVYGMKYYLLSSNADSRIFFILKVFIVILLGVVFYSVINIILRNDDFVSFISMFKGRLSRKFLKK</sequence>
<reference evidence="13" key="1">
    <citation type="submission" date="2015-04" db="EMBL/GenBank/DDBJ databases">
        <authorList>
            <person name="Mushtaq Mamoona"/>
        </authorList>
    </citation>
    <scope>NUCLEOTIDE SEQUENCE [LARGE SCALE GENOMIC DNA]</scope>
    <source>
        <strain evidence="13">AN4859/03</strain>
    </source>
</reference>
<feature type="transmembrane region" description="Helical" evidence="10">
    <location>
        <begin position="366"/>
        <end position="384"/>
    </location>
</feature>
<gene>
    <name evidence="10" type="primary">murJ</name>
    <name evidence="12" type="ORF">BRSU_0632</name>
</gene>
<dbReference type="UniPathway" id="UPA00219"/>
<evidence type="ECO:0000256" key="1">
    <source>
        <dbReference type="ARBA" id="ARBA00004651"/>
    </source>
</evidence>
<protein>
    <recommendedName>
        <fullName evidence="10">Probable lipid II flippase MurJ</fullName>
    </recommendedName>
</protein>
<keyword evidence="13" id="KW-1185">Reference proteome</keyword>
<keyword evidence="4 10" id="KW-0133">Cell shape</keyword>
<evidence type="ECO:0000256" key="7">
    <source>
        <dbReference type="ARBA" id="ARBA00023136"/>
    </source>
</evidence>
<feature type="transmembrane region" description="Helical" evidence="10">
    <location>
        <begin position="197"/>
        <end position="216"/>
    </location>
</feature>
<dbReference type="InterPro" id="IPR004268">
    <property type="entry name" value="MurJ"/>
</dbReference>
<accession>A0A0G4K4Q7</accession>
<feature type="transmembrane region" description="Helical" evidence="10">
    <location>
        <begin position="92"/>
        <end position="123"/>
    </location>
</feature>
<dbReference type="GO" id="GO:0034204">
    <property type="term" value="P:lipid translocation"/>
    <property type="evidence" value="ECO:0007669"/>
    <property type="project" value="TreeGrafter"/>
</dbReference>
<feature type="transmembrane region" description="Helical" evidence="10">
    <location>
        <begin position="424"/>
        <end position="444"/>
    </location>
</feature>
<dbReference type="Proteomes" id="UP000043763">
    <property type="component" value="Unassembled WGS sequence"/>
</dbReference>
<keyword evidence="3 10" id="KW-0812">Transmembrane</keyword>
<evidence type="ECO:0000256" key="4">
    <source>
        <dbReference type="ARBA" id="ARBA00022960"/>
    </source>
</evidence>
<comment type="pathway">
    <text evidence="10">Cell wall biogenesis; peptidoglycan biosynthesis.</text>
</comment>
<feature type="transmembrane region" description="Helical" evidence="10">
    <location>
        <begin position="36"/>
        <end position="60"/>
    </location>
</feature>
<name>A0A0G4K4Q7_9SPIR</name>
<feature type="transmembrane region" description="Helical" evidence="10">
    <location>
        <begin position="326"/>
        <end position="346"/>
    </location>
</feature>
<evidence type="ECO:0000313" key="13">
    <source>
        <dbReference type="Proteomes" id="UP000043763"/>
    </source>
</evidence>
<comment type="function">
    <text evidence="8 10 11">Involved in peptidoglycan biosynthesis. Transports lipid-linked peptidoglycan precursors from the inner to the outer leaflet of the cytoplasmic membrane.</text>
</comment>
<keyword evidence="6 10" id="KW-1133">Transmembrane helix</keyword>
<proteinExistence type="inferred from homology"/>
<dbReference type="CDD" id="cd13123">
    <property type="entry name" value="MATE_MurJ_like"/>
    <property type="match status" value="1"/>
</dbReference>
<evidence type="ECO:0000256" key="8">
    <source>
        <dbReference type="ARBA" id="ARBA00060041"/>
    </source>
</evidence>
<evidence type="ECO:0000256" key="2">
    <source>
        <dbReference type="ARBA" id="ARBA00022475"/>
    </source>
</evidence>
<feature type="transmembrane region" description="Helical" evidence="10">
    <location>
        <begin position="143"/>
        <end position="162"/>
    </location>
</feature>
<dbReference type="HAMAP" id="MF_02078">
    <property type="entry name" value="MurJ_MviN"/>
    <property type="match status" value="1"/>
</dbReference>
<dbReference type="PANTHER" id="PTHR47019">
    <property type="entry name" value="LIPID II FLIPPASE MURJ"/>
    <property type="match status" value="1"/>
</dbReference>
<feature type="transmembrane region" description="Helical" evidence="10">
    <location>
        <begin position="396"/>
        <end position="418"/>
    </location>
</feature>
<keyword evidence="10 11" id="KW-0813">Transport</keyword>
<dbReference type="EMBL" id="CVLB01000001">
    <property type="protein sequence ID" value="CRF32182.1"/>
    <property type="molecule type" value="Genomic_DNA"/>
</dbReference>
<evidence type="ECO:0000313" key="12">
    <source>
        <dbReference type="EMBL" id="CRF32182.1"/>
    </source>
</evidence>
<dbReference type="RefSeq" id="WP_048593744.1">
    <property type="nucleotide sequence ID" value="NZ_CVLB01000001.1"/>
</dbReference>
<dbReference type="GO" id="GO:0005886">
    <property type="term" value="C:plasma membrane"/>
    <property type="evidence" value="ECO:0007669"/>
    <property type="project" value="UniProtKB-SubCell"/>
</dbReference>
<dbReference type="PRINTS" id="PR01806">
    <property type="entry name" value="VIRFACTRMVIN"/>
</dbReference>
<comment type="subcellular location">
    <subcellularLocation>
        <location evidence="1 10">Cell membrane</location>
        <topology evidence="1 10">Multi-pass membrane protein</topology>
    </subcellularLocation>
</comment>
<evidence type="ECO:0000256" key="11">
    <source>
        <dbReference type="PIRNR" id="PIRNR002869"/>
    </source>
</evidence>
<dbReference type="InterPro" id="IPR051050">
    <property type="entry name" value="Lipid_II_flippase_MurJ/MviN"/>
</dbReference>
<keyword evidence="10 11" id="KW-0961">Cell wall biogenesis/degradation</keyword>
<dbReference type="PIRSF" id="PIRSF002869">
    <property type="entry name" value="MviN"/>
    <property type="match status" value="1"/>
</dbReference>
<evidence type="ECO:0000256" key="3">
    <source>
        <dbReference type="ARBA" id="ARBA00022692"/>
    </source>
</evidence>
<feature type="transmembrane region" description="Helical" evidence="10">
    <location>
        <begin position="287"/>
        <end position="305"/>
    </location>
</feature>
<feature type="transmembrane region" description="Helical" evidence="10">
    <location>
        <begin position="464"/>
        <end position="482"/>
    </location>
</feature>
<comment type="similarity">
    <text evidence="9 10 11">Belongs to the MurJ/MviN family.</text>
</comment>
<keyword evidence="5 10" id="KW-0573">Peptidoglycan synthesis</keyword>
<feature type="transmembrane region" description="Helical" evidence="10">
    <location>
        <begin position="488"/>
        <end position="514"/>
    </location>
</feature>
<dbReference type="GO" id="GO:0015648">
    <property type="term" value="F:lipid-linked peptidoglycan transporter activity"/>
    <property type="evidence" value="ECO:0007669"/>
    <property type="project" value="UniProtKB-UniRule"/>
</dbReference>
<dbReference type="AlphaFoldDB" id="A0A0G4K4Q7"/>
<evidence type="ECO:0000256" key="10">
    <source>
        <dbReference type="HAMAP-Rule" id="MF_02078"/>
    </source>
</evidence>
<dbReference type="Pfam" id="PF03023">
    <property type="entry name" value="MurJ"/>
    <property type="match status" value="1"/>
</dbReference>
<dbReference type="GO" id="GO:0008360">
    <property type="term" value="P:regulation of cell shape"/>
    <property type="evidence" value="ECO:0007669"/>
    <property type="project" value="UniProtKB-UniRule"/>
</dbReference>
<evidence type="ECO:0000256" key="9">
    <source>
        <dbReference type="ARBA" id="ARBA00061532"/>
    </source>
</evidence>
<keyword evidence="2 10" id="KW-1003">Cell membrane</keyword>
<feature type="transmembrane region" description="Helical" evidence="10">
    <location>
        <begin position="174"/>
        <end position="191"/>
    </location>
</feature>
<feature type="transmembrane region" description="Helical" evidence="10">
    <location>
        <begin position="245"/>
        <end position="267"/>
    </location>
</feature>
<dbReference type="GO" id="GO:0009252">
    <property type="term" value="P:peptidoglycan biosynthetic process"/>
    <property type="evidence" value="ECO:0007669"/>
    <property type="project" value="UniProtKB-UniRule"/>
</dbReference>
<dbReference type="GO" id="GO:0071555">
    <property type="term" value="P:cell wall organization"/>
    <property type="evidence" value="ECO:0007669"/>
    <property type="project" value="UniProtKB-UniRule"/>
</dbReference>
<keyword evidence="7 10" id="KW-0472">Membrane</keyword>
<dbReference type="NCBIfam" id="TIGR01695">
    <property type="entry name" value="murJ_mviN"/>
    <property type="match status" value="1"/>
</dbReference>